<accession>A0AAW7XB51</accession>
<keyword evidence="2 8" id="KW-0813">Transport</keyword>
<dbReference type="PANTHER" id="PTHR40980:SF3">
    <property type="entry name" value="TONB-DEPENDENT RECEPTOR-LIKE BETA-BARREL DOMAIN-CONTAINING PROTEIN"/>
    <property type="match status" value="1"/>
</dbReference>
<dbReference type="GeneID" id="98612637"/>
<dbReference type="InterPro" id="IPR000531">
    <property type="entry name" value="Beta-barrel_TonB"/>
</dbReference>
<dbReference type="Pfam" id="PF00593">
    <property type="entry name" value="TonB_dep_Rec_b-barrel"/>
    <property type="match status" value="1"/>
</dbReference>
<evidence type="ECO:0000259" key="11">
    <source>
        <dbReference type="Pfam" id="PF00593"/>
    </source>
</evidence>
<proteinExistence type="inferred from homology"/>
<dbReference type="RefSeq" id="WP_011467434.1">
    <property type="nucleotide sequence ID" value="NZ_CP123764.1"/>
</dbReference>
<keyword evidence="10" id="KW-0732">Signal</keyword>
<comment type="subcellular location">
    <subcellularLocation>
        <location evidence="1 8">Cell outer membrane</location>
        <topology evidence="1 8">Multi-pass membrane protein</topology>
    </subcellularLocation>
</comment>
<dbReference type="SUPFAM" id="SSF56935">
    <property type="entry name" value="Porins"/>
    <property type="match status" value="1"/>
</dbReference>
<dbReference type="PROSITE" id="PS52016">
    <property type="entry name" value="TONB_DEPENDENT_REC_3"/>
    <property type="match status" value="1"/>
</dbReference>
<comment type="caution">
    <text evidence="13">The sequence shown here is derived from an EMBL/GenBank/DDBJ whole genome shotgun (WGS) entry which is preliminary data.</text>
</comment>
<dbReference type="Gene3D" id="2.170.130.10">
    <property type="entry name" value="TonB-dependent receptor, plug domain"/>
    <property type="match status" value="1"/>
</dbReference>
<dbReference type="PANTHER" id="PTHR40980">
    <property type="entry name" value="PLUG DOMAIN-CONTAINING PROTEIN"/>
    <property type="match status" value="1"/>
</dbReference>
<keyword evidence="3 8" id="KW-1134">Transmembrane beta strand</keyword>
<dbReference type="InterPro" id="IPR037066">
    <property type="entry name" value="Plug_dom_sf"/>
</dbReference>
<comment type="similarity">
    <text evidence="8 9">Belongs to the TonB-dependent receptor family.</text>
</comment>
<sequence length="906" mass="99785">MKKFYIKPLVAAIALTAAGQGYAQEASAENTLEEVVVTGFRGSLQSSLNTKRDSVGVVDAIYAEDIADFPDNNLAESLQRIPGVAISRAGGEGQQITVRGLGPDYTRIRINGMESMSSTGGTDAIGGNNRGRGFDFNTFSSDLFSNLIVSKTNSAEIEEGSLGATVDLKTARPMELDDFVLSVGGNLNYNDKSEKVDPKIAVMVSKQFSDTFGALLSVSYADRNITDEGNSTVRWATYPDVGSYRGITDPTLSPELARLEETEEDRRLFHPRIPRYDSYTHEITRTGVAATFQWLPTDATDIVLDVLYSKHDATRNEIFMQGIGNSTADYDDYNFTDYEIDGQTIVYAAISNANAQVENRFDELTTEFQQVTLSATHEFTDRLRMNVLLGNSSSEFSNPVQTTIIARANGVGMTWDYRGDSADTLLTWGEDAYDESSYTLSGIRQRPQGTNNEFTNLTADLEFDFNDSVTLKAGVTSKSFKFDTYQSRYATNEGAKGLTIAGNMYEYDSGLGDGRAWLVPDLDKFIDAGILSNSGDFALSPRTNDIYAVEEDTTSLFTQVDFNTQLGEMPLSGNFGFRFFSTDQASTGWFENSEGNDVQEWVEHSYDDILPALNLRLEPMEDVVFRFSVSEGITRGGLSSLRADQGVSVNGSSYTITGGNPFLEPTKATSYDAGIELYITDTSAMSMTVFKKEIGSHIQRLRDQKTPAELGIPASEVAAQCENAAQNPESCNVNAVFDRSVPLNGPGGDLHGFEWQLQGDFGAFGDAWANVGYIANYTYVKTELAYLNEFGAVDVVANLQNLSEVTKSATLYYENDVFSARIALVDRSDYLTDPRGRDSNNQHGTYGTSNVDFSSSYQFNDNLKFNFDISNLTNQGDDQWVDREDLRLSYYHETGTQVSLGAQYKF</sequence>
<dbReference type="Gene3D" id="2.40.170.20">
    <property type="entry name" value="TonB-dependent receptor, beta-barrel domain"/>
    <property type="match status" value="1"/>
</dbReference>
<feature type="signal peptide" evidence="10">
    <location>
        <begin position="1"/>
        <end position="23"/>
    </location>
</feature>
<keyword evidence="6 8" id="KW-0472">Membrane</keyword>
<keyword evidence="7 8" id="KW-0998">Cell outer membrane</keyword>
<evidence type="ECO:0000256" key="9">
    <source>
        <dbReference type="RuleBase" id="RU003357"/>
    </source>
</evidence>
<evidence type="ECO:0000256" key="8">
    <source>
        <dbReference type="PROSITE-ProRule" id="PRU01360"/>
    </source>
</evidence>
<keyword evidence="5 9" id="KW-0798">TonB box</keyword>
<evidence type="ECO:0000256" key="1">
    <source>
        <dbReference type="ARBA" id="ARBA00004571"/>
    </source>
</evidence>
<evidence type="ECO:0000256" key="5">
    <source>
        <dbReference type="ARBA" id="ARBA00023077"/>
    </source>
</evidence>
<dbReference type="Pfam" id="PF07715">
    <property type="entry name" value="Plug"/>
    <property type="match status" value="1"/>
</dbReference>
<evidence type="ECO:0000256" key="7">
    <source>
        <dbReference type="ARBA" id="ARBA00023237"/>
    </source>
</evidence>
<evidence type="ECO:0000256" key="3">
    <source>
        <dbReference type="ARBA" id="ARBA00022452"/>
    </source>
</evidence>
<evidence type="ECO:0000259" key="12">
    <source>
        <dbReference type="Pfam" id="PF07715"/>
    </source>
</evidence>
<dbReference type="AlphaFoldDB" id="A0AAW7XB51"/>
<dbReference type="InterPro" id="IPR012910">
    <property type="entry name" value="Plug_dom"/>
</dbReference>
<reference evidence="13" key="1">
    <citation type="submission" date="2023-07" db="EMBL/GenBank/DDBJ databases">
        <title>Genome content predicts the carbon catabolic preferences of heterotrophic bacteria.</title>
        <authorList>
            <person name="Gralka M."/>
        </authorList>
    </citation>
    <scope>NUCLEOTIDE SEQUENCE</scope>
    <source>
        <strain evidence="13">I3M17_2</strain>
    </source>
</reference>
<dbReference type="EMBL" id="JAUOPB010000012">
    <property type="protein sequence ID" value="MDO6424087.1"/>
    <property type="molecule type" value="Genomic_DNA"/>
</dbReference>
<evidence type="ECO:0000256" key="10">
    <source>
        <dbReference type="SAM" id="SignalP"/>
    </source>
</evidence>
<gene>
    <name evidence="13" type="ORF">Q4521_16500</name>
</gene>
<dbReference type="GO" id="GO:0009279">
    <property type="term" value="C:cell outer membrane"/>
    <property type="evidence" value="ECO:0007669"/>
    <property type="project" value="UniProtKB-SubCell"/>
</dbReference>
<protein>
    <submittedName>
        <fullName evidence="13">TonB-dependent receptor</fullName>
    </submittedName>
</protein>
<dbReference type="InterPro" id="IPR039426">
    <property type="entry name" value="TonB-dep_rcpt-like"/>
</dbReference>
<name>A0AAW7XB51_9GAMM</name>
<evidence type="ECO:0000256" key="6">
    <source>
        <dbReference type="ARBA" id="ARBA00023136"/>
    </source>
</evidence>
<dbReference type="NCBIfam" id="TIGR01782">
    <property type="entry name" value="TonB-Xanth-Caul"/>
    <property type="match status" value="1"/>
</dbReference>
<evidence type="ECO:0000313" key="13">
    <source>
        <dbReference type="EMBL" id="MDO6424087.1"/>
    </source>
</evidence>
<evidence type="ECO:0000256" key="4">
    <source>
        <dbReference type="ARBA" id="ARBA00022692"/>
    </source>
</evidence>
<dbReference type="Proteomes" id="UP001169760">
    <property type="component" value="Unassembled WGS sequence"/>
</dbReference>
<organism evidence="13 14">
    <name type="scientific">Saccharophagus degradans</name>
    <dbReference type="NCBI Taxonomy" id="86304"/>
    <lineage>
        <taxon>Bacteria</taxon>
        <taxon>Pseudomonadati</taxon>
        <taxon>Pseudomonadota</taxon>
        <taxon>Gammaproteobacteria</taxon>
        <taxon>Cellvibrionales</taxon>
        <taxon>Cellvibrionaceae</taxon>
        <taxon>Saccharophagus</taxon>
    </lineage>
</organism>
<keyword evidence="4 8" id="KW-0812">Transmembrane</keyword>
<dbReference type="InterPro" id="IPR036942">
    <property type="entry name" value="Beta-barrel_TonB_sf"/>
</dbReference>
<keyword evidence="13" id="KW-0675">Receptor</keyword>
<evidence type="ECO:0000256" key="2">
    <source>
        <dbReference type="ARBA" id="ARBA00022448"/>
    </source>
</evidence>
<feature type="domain" description="TonB-dependent receptor-like beta-barrel" evidence="11">
    <location>
        <begin position="409"/>
        <end position="872"/>
    </location>
</feature>
<feature type="chain" id="PRO_5043992636" evidence="10">
    <location>
        <begin position="24"/>
        <end position="906"/>
    </location>
</feature>
<feature type="domain" description="TonB-dependent receptor plug" evidence="12">
    <location>
        <begin position="51"/>
        <end position="164"/>
    </location>
</feature>
<dbReference type="InterPro" id="IPR010104">
    <property type="entry name" value="TonB_rcpt_bac"/>
</dbReference>
<evidence type="ECO:0000313" key="14">
    <source>
        <dbReference type="Proteomes" id="UP001169760"/>
    </source>
</evidence>